<comment type="subcellular location">
    <subcellularLocation>
        <location evidence="10">Cell outer membrane</location>
        <topology evidence="10">Lipid-anchor</topology>
    </subcellularLocation>
    <subcellularLocation>
        <location evidence="1">Membrane</location>
    </subcellularLocation>
</comment>
<evidence type="ECO:0000313" key="13">
    <source>
        <dbReference type="Proteomes" id="UP000516072"/>
    </source>
</evidence>
<organism evidence="12 13">
    <name type="scientific">Candidatus Nitrosacidococcus tergens</name>
    <dbReference type="NCBI Taxonomy" id="553981"/>
    <lineage>
        <taxon>Bacteria</taxon>
        <taxon>Pseudomonadati</taxon>
        <taxon>Pseudomonadota</taxon>
        <taxon>Gammaproteobacteria</taxon>
        <taxon>Chromatiales</taxon>
        <taxon>Chromatiaceae</taxon>
        <taxon>Candidatus Nitrosacidococcus</taxon>
    </lineage>
</organism>
<feature type="coiled-coil region" evidence="11">
    <location>
        <begin position="415"/>
        <end position="442"/>
    </location>
</feature>
<dbReference type="EMBL" id="LR778175">
    <property type="protein sequence ID" value="CAB1276434.1"/>
    <property type="molecule type" value="Genomic_DNA"/>
</dbReference>
<dbReference type="InterPro" id="IPR003423">
    <property type="entry name" value="OMP_efflux"/>
</dbReference>
<dbReference type="SUPFAM" id="SSF56954">
    <property type="entry name" value="Outer membrane efflux proteins (OEP)"/>
    <property type="match status" value="1"/>
</dbReference>
<sequence length="551" mass="61884">MFTQATLLENVRNYFSIIIGCILLTDGCGWIPAKKYQAQYIEPFDVKNTIARNHRREEVFPDWPQDHWWEEFKSSELNELIDIALADNPGLRAVAERLQVTNAAVRVESARLLPFLEAEAVFKSERLVEATDVVGVNPLPGGEIEFDPNIGADIRSNLGGGFETEFNPPDGEQETITLGEINPIGLRYQLDFWGENRTRVEEALGQAMAMEAELAHMRLTLTTAIARAYFQGLATYQQLNLLHDMIGLRQDLLDLAKIRVQLGIDDFRSVVEAAANLEEIYKQEAETKDLLAFYQYLIAKLIGHGSDAGENLFIDSTVTTPQGIPLPDTIPSGLLTHRPDLAAAMFRAQAAAKTVQVAKIQFLPTIDLRSFTDINATTLVEDTGSLPRTLFSRPSLSYGGGVGLRLPWFQGGRLRAVLEAQRAEYNNAVETYNDTLLNALKEIATSLNTWHQTRKILESQHRLLVSIKENWYLSQVNLQTGLDDRRNSLEHQYAVLDQKFDLRGIEADELTAMISLIEALGGGYPYYIDTQEISTKIEQKNRMQRSAQLIN</sequence>
<protein>
    <submittedName>
        <fullName evidence="12">Putative outer membrane chanel lipoprotein</fullName>
    </submittedName>
</protein>
<dbReference type="NCBIfam" id="TIGR01845">
    <property type="entry name" value="outer_NodT"/>
    <property type="match status" value="1"/>
</dbReference>
<dbReference type="KEGG" id="ntg:NSCAC_1170"/>
<dbReference type="Proteomes" id="UP000516072">
    <property type="component" value="Chromosome"/>
</dbReference>
<evidence type="ECO:0000256" key="1">
    <source>
        <dbReference type="ARBA" id="ARBA00004370"/>
    </source>
</evidence>
<proteinExistence type="inferred from homology"/>
<keyword evidence="13" id="KW-1185">Reference proteome</keyword>
<dbReference type="GO" id="GO:0015562">
    <property type="term" value="F:efflux transmembrane transporter activity"/>
    <property type="evidence" value="ECO:0007669"/>
    <property type="project" value="InterPro"/>
</dbReference>
<comment type="function">
    <text evidence="9">Could be involved in resistance to puromycin, acriflavine and tetraphenylarsonium chloride.</text>
</comment>
<evidence type="ECO:0000313" key="12">
    <source>
        <dbReference type="EMBL" id="CAB1276434.1"/>
    </source>
</evidence>
<evidence type="ECO:0000256" key="2">
    <source>
        <dbReference type="ARBA" id="ARBA00007613"/>
    </source>
</evidence>
<keyword evidence="7 10" id="KW-0564">Palmitate</keyword>
<keyword evidence="6 10" id="KW-0472">Membrane</keyword>
<accession>A0A7G1QAL9</accession>
<name>A0A7G1QAL9_9GAMM</name>
<keyword evidence="4 10" id="KW-0812">Transmembrane</keyword>
<dbReference type="PANTHER" id="PTHR30203:SF20">
    <property type="entry name" value="MULTIDRUG RESISTANCE OUTER MEMBRANE PROTEIN MDTP-RELATED"/>
    <property type="match status" value="1"/>
</dbReference>
<gene>
    <name evidence="12" type="ORF">NSCAC_1170</name>
</gene>
<keyword evidence="11" id="KW-0175">Coiled coil</keyword>
<dbReference type="RefSeq" id="WP_232086010.1">
    <property type="nucleotide sequence ID" value="NZ_LR778175.1"/>
</dbReference>
<evidence type="ECO:0000256" key="4">
    <source>
        <dbReference type="ARBA" id="ARBA00022692"/>
    </source>
</evidence>
<dbReference type="InterPro" id="IPR010131">
    <property type="entry name" value="MdtP/NodT-like"/>
</dbReference>
<evidence type="ECO:0000256" key="5">
    <source>
        <dbReference type="ARBA" id="ARBA00022729"/>
    </source>
</evidence>
<reference evidence="12 13" key="1">
    <citation type="submission" date="2020-03" db="EMBL/GenBank/DDBJ databases">
        <authorList>
            <person name="Picone N."/>
        </authorList>
    </citation>
    <scope>NUCLEOTIDE SEQUENCE [LARGE SCALE GENOMIC DNA]</scope>
    <source>
        <strain evidence="12">NSCAC1</strain>
    </source>
</reference>
<keyword evidence="3 10" id="KW-1134">Transmembrane beta strand</keyword>
<keyword evidence="5" id="KW-0732">Signal</keyword>
<dbReference type="AlphaFoldDB" id="A0A7G1QAL9"/>
<keyword evidence="8 10" id="KW-0449">Lipoprotein</keyword>
<dbReference type="Pfam" id="PF02321">
    <property type="entry name" value="OEP"/>
    <property type="match status" value="2"/>
</dbReference>
<evidence type="ECO:0000256" key="3">
    <source>
        <dbReference type="ARBA" id="ARBA00022452"/>
    </source>
</evidence>
<comment type="similarity">
    <text evidence="2 10">Belongs to the outer membrane factor (OMF) (TC 1.B.17) family.</text>
</comment>
<dbReference type="Gene3D" id="1.20.1600.10">
    <property type="entry name" value="Outer membrane efflux proteins (OEP)"/>
    <property type="match status" value="1"/>
</dbReference>
<evidence type="ECO:0000256" key="11">
    <source>
        <dbReference type="SAM" id="Coils"/>
    </source>
</evidence>
<dbReference type="Gene3D" id="2.20.200.10">
    <property type="entry name" value="Outer membrane efflux proteins (OEP)"/>
    <property type="match status" value="1"/>
</dbReference>
<evidence type="ECO:0000256" key="7">
    <source>
        <dbReference type="ARBA" id="ARBA00023139"/>
    </source>
</evidence>
<evidence type="ECO:0000256" key="8">
    <source>
        <dbReference type="ARBA" id="ARBA00023288"/>
    </source>
</evidence>
<evidence type="ECO:0000256" key="6">
    <source>
        <dbReference type="ARBA" id="ARBA00023136"/>
    </source>
</evidence>
<evidence type="ECO:0000256" key="9">
    <source>
        <dbReference type="ARBA" id="ARBA00037313"/>
    </source>
</evidence>
<evidence type="ECO:0000256" key="10">
    <source>
        <dbReference type="RuleBase" id="RU362097"/>
    </source>
</evidence>
<dbReference type="GO" id="GO:0009279">
    <property type="term" value="C:cell outer membrane"/>
    <property type="evidence" value="ECO:0007669"/>
    <property type="project" value="UniProtKB-SubCell"/>
</dbReference>
<dbReference type="PANTHER" id="PTHR30203">
    <property type="entry name" value="OUTER MEMBRANE CATION EFFLUX PROTEIN"/>
    <property type="match status" value="1"/>
</dbReference>